<comment type="caution">
    <text evidence="2">The sequence shown here is derived from an EMBL/GenBank/DDBJ whole genome shotgun (WGS) entry which is preliminary data.</text>
</comment>
<evidence type="ECO:0000313" key="3">
    <source>
        <dbReference type="Proteomes" id="UP000789831"/>
    </source>
</evidence>
<feature type="region of interest" description="Disordered" evidence="1">
    <location>
        <begin position="161"/>
        <end position="195"/>
    </location>
</feature>
<organism evidence="2 3">
    <name type="scientific">Ambispora gerdemannii</name>
    <dbReference type="NCBI Taxonomy" id="144530"/>
    <lineage>
        <taxon>Eukaryota</taxon>
        <taxon>Fungi</taxon>
        <taxon>Fungi incertae sedis</taxon>
        <taxon>Mucoromycota</taxon>
        <taxon>Glomeromycotina</taxon>
        <taxon>Glomeromycetes</taxon>
        <taxon>Archaeosporales</taxon>
        <taxon>Ambisporaceae</taxon>
        <taxon>Ambispora</taxon>
    </lineage>
</organism>
<accession>A0A9N9BFW3</accession>
<protein>
    <submittedName>
        <fullName evidence="2">1268_t:CDS:1</fullName>
    </submittedName>
</protein>
<dbReference type="OrthoDB" id="2312414at2759"/>
<feature type="non-terminal residue" evidence="2">
    <location>
        <position position="350"/>
    </location>
</feature>
<proteinExistence type="predicted"/>
<evidence type="ECO:0000313" key="2">
    <source>
        <dbReference type="EMBL" id="CAG8563287.1"/>
    </source>
</evidence>
<keyword evidence="3" id="KW-1185">Reference proteome</keyword>
<name>A0A9N9BFW3_9GLOM</name>
<sequence>HNLAQNKFTYQSASKIQETYDVSVETLRRWATSGRMYTKPLEMTNNPRKRPGFVMQESVQSINETTLNNRSQISDNVIQDTKLSVTSVKDSIGDAGILLPFWNEYTLKESKKWWLPERTVCVALDPNLWSGSLKKNSTWLVILSSDVCTNDMKLENSQKTCLQSSQFQEESEETSSRQGTTHSPLSHPAGAAETQKMDGNSTMNIQSMSYRSRKKGHHTGKERLRAWCLNAVNFKNNAKLEWVLETPYDIRDEAMNDLKDILPTLLPIVHSKHWGRSRGEYAFLHKIKSAEPFPKQLEYDSRLVLNRPGEFYLCMPKPLEIWAENQGVIALDPGVRTFMTGYDPSGIAIK</sequence>
<gene>
    <name evidence="2" type="ORF">AGERDE_LOCUS7260</name>
</gene>
<evidence type="ECO:0000256" key="1">
    <source>
        <dbReference type="SAM" id="MobiDB-lite"/>
    </source>
</evidence>
<dbReference type="AlphaFoldDB" id="A0A9N9BFW3"/>
<reference evidence="2" key="1">
    <citation type="submission" date="2021-06" db="EMBL/GenBank/DDBJ databases">
        <authorList>
            <person name="Kallberg Y."/>
            <person name="Tangrot J."/>
            <person name="Rosling A."/>
        </authorList>
    </citation>
    <scope>NUCLEOTIDE SEQUENCE</scope>
    <source>
        <strain evidence="2">MT106</strain>
    </source>
</reference>
<dbReference type="EMBL" id="CAJVPL010001289">
    <property type="protein sequence ID" value="CAG8563287.1"/>
    <property type="molecule type" value="Genomic_DNA"/>
</dbReference>
<dbReference type="Proteomes" id="UP000789831">
    <property type="component" value="Unassembled WGS sequence"/>
</dbReference>